<feature type="transmembrane region" description="Helical" evidence="15">
    <location>
        <begin position="1585"/>
        <end position="1606"/>
    </location>
</feature>
<dbReference type="InterPro" id="IPR055355">
    <property type="entry name" value="ZP-C"/>
</dbReference>
<comment type="caution">
    <text evidence="19">The sequence shown here is derived from an EMBL/GenBank/DDBJ whole genome shotgun (WGS) entry which is preliminary data.</text>
</comment>
<evidence type="ECO:0000256" key="4">
    <source>
        <dbReference type="ARBA" id="ARBA00022530"/>
    </source>
</evidence>
<proteinExistence type="predicted"/>
<evidence type="ECO:0000259" key="18">
    <source>
        <dbReference type="PROSITE" id="PS51448"/>
    </source>
</evidence>
<evidence type="ECO:0000256" key="8">
    <source>
        <dbReference type="ARBA" id="ARBA00022989"/>
    </source>
</evidence>
<keyword evidence="2" id="KW-1003">Cell membrane</keyword>
<accession>A0ABS2YXE1</accession>
<feature type="disulfide bond" evidence="14">
    <location>
        <begin position="1241"/>
        <end position="1256"/>
    </location>
</feature>
<evidence type="ECO:0000313" key="19">
    <source>
        <dbReference type="EMBL" id="MBN3290647.1"/>
    </source>
</evidence>
<protein>
    <submittedName>
        <fullName evidence="19">ZP4 protein</fullName>
    </submittedName>
</protein>
<evidence type="ECO:0000256" key="2">
    <source>
        <dbReference type="ARBA" id="ARBA00022475"/>
    </source>
</evidence>
<dbReference type="Pfam" id="PF23344">
    <property type="entry name" value="ZP-N"/>
    <property type="match status" value="1"/>
</dbReference>
<keyword evidence="8 15" id="KW-1133">Transmembrane helix</keyword>
<dbReference type="InterPro" id="IPR055356">
    <property type="entry name" value="ZP-N"/>
</dbReference>
<gene>
    <name evidence="19" type="primary">Zp4_22</name>
    <name evidence="19" type="ORF">GTO92_0012076</name>
</gene>
<feature type="signal peptide" evidence="16">
    <location>
        <begin position="1"/>
        <end position="19"/>
    </location>
</feature>
<evidence type="ECO:0000256" key="11">
    <source>
        <dbReference type="ARBA" id="ARBA00023180"/>
    </source>
</evidence>
<dbReference type="SUPFAM" id="SSF57492">
    <property type="entry name" value="Trefoil"/>
    <property type="match status" value="1"/>
</dbReference>
<name>A0ABS2YXE1_POLSE</name>
<dbReference type="Proteomes" id="UP001166052">
    <property type="component" value="Unassembled WGS sequence"/>
</dbReference>
<feature type="disulfide bond" evidence="14">
    <location>
        <begin position="1231"/>
        <end position="1257"/>
    </location>
</feature>
<keyword evidence="11" id="KW-0325">Glycoprotein</keyword>
<evidence type="ECO:0000256" key="14">
    <source>
        <dbReference type="PROSITE-ProRule" id="PRU00779"/>
    </source>
</evidence>
<dbReference type="SMART" id="SM00241">
    <property type="entry name" value="ZP"/>
    <property type="match status" value="1"/>
</dbReference>
<dbReference type="CDD" id="cd00111">
    <property type="entry name" value="Trefoil"/>
    <property type="match status" value="1"/>
</dbReference>
<dbReference type="InterPro" id="IPR054554">
    <property type="entry name" value="ZP1/4_Ig-like"/>
</dbReference>
<dbReference type="PANTHER" id="PTHR23343:SF117">
    <property type="entry name" value="ZONA PELLUCIDA SPERM-BINDING PROTEIN 4-LIKE ISOFORM X1"/>
    <property type="match status" value="1"/>
</dbReference>
<feature type="domain" description="ZP" evidence="17">
    <location>
        <begin position="1271"/>
        <end position="1539"/>
    </location>
</feature>
<dbReference type="InterPro" id="IPR042235">
    <property type="entry name" value="ZP-C_dom"/>
</dbReference>
<evidence type="ECO:0000256" key="15">
    <source>
        <dbReference type="SAM" id="Phobius"/>
    </source>
</evidence>
<evidence type="ECO:0000256" key="10">
    <source>
        <dbReference type="ARBA" id="ARBA00023157"/>
    </source>
</evidence>
<dbReference type="Gene3D" id="4.10.110.10">
    <property type="entry name" value="Spasmolytic Protein, domain 1"/>
    <property type="match status" value="1"/>
</dbReference>
<evidence type="ECO:0000256" key="5">
    <source>
        <dbReference type="ARBA" id="ARBA00022685"/>
    </source>
</evidence>
<dbReference type="Pfam" id="PF00088">
    <property type="entry name" value="Trefoil"/>
    <property type="match status" value="1"/>
</dbReference>
<dbReference type="PROSITE" id="PS51034">
    <property type="entry name" value="ZP_2"/>
    <property type="match status" value="1"/>
</dbReference>
<dbReference type="Gene3D" id="2.60.40.3210">
    <property type="entry name" value="Zona pellucida, ZP-N domain"/>
    <property type="match status" value="1"/>
</dbReference>
<keyword evidence="3" id="KW-0964">Secreted</keyword>
<sequence>MWWLRQVMVSLLLIEWLFGVNVLTAADGPPQVWGNEFQPKVKNLRNEGVWSVEQNVSSVSPVLLYHKQVASNVVRADGDSVVSELADVELVDVSLNIIAADQNVKDTKLVRLINRNKMQSVSTKLALPVAGKDELHYGATFEVPEMLQDSEGYDSEHSADWYKEGVEEPLYEHSAEWYGESEEELRYKEGEEEFRYDHSGEEEFRYDHSGEAEEELQLGEESPRSFQEYMDSVMVAPVSSPYVKGNSVGVDYTSFQKNSPYWGEQGRLHSSMGSVMPADNRCSKEAVASYPRSCGEVSMSAQFYGSSHDLKVRLHSSLVKVSSVAHQCKYKVVERKGLFIFSTYYDGCNVKKLNGCYYLTLSWQSKNISLACPPRPIGSELLPAVFCSKTSMTVGIDSGSLDRLKVKDSHFWVPVSKIAQGCKYEVLTDSFGKIFFTVSYKGCHVKKEGNYYILAVQYAATNGEESSFFMKCQTKSGEQVSTLPFVTAPPESGPKVSCHASTMDVVLPDATPDQVKVRDETHHEVSVQQLAKRCQYTLVKRGHNLLFTANYKSCHVRMKDNNYILTVVYMPRAGHPLVIHMKCPAIVRPPTSVTPITLPNQPGPVCRVTGMSVVLPFGSLDQVKVLDKNQHPVLVNKAPKSCGYLLLKRLHDVLFEVPYKACHVQIKNNYYTLTVLYKPAVGAQIVVNMKCPLRWHPTFLPTTPTKPITPRLPLVTCGASSMSTELPEGLLDQVKLLGKLGKVVVVSKAPKQCSYQLIKGKGKITFSASYKACDVRVEGLHYILTLIYKPASGKQMTLHMRCPIKAITPTTTTKPLLKVDCYPSSMAVVLPDVSPNDVQVLDERNRYVKVMSAPKTCGYVLAKKGKMLVFTTTYKGCHVTVKKGQYVLEVLYKSFAGKTVALTMECPVSRIPTPTMTTLPTHPPPTVSCTSSSMSVVLPVGSPEHVKILGLHHDEVLLSSVHKECGYKVIKSKGKITLTVLYSSCNVHKEGNFFVLNIRYYPSAGFPVALQMKCPDIHLVPTLPTRPSPDVSNDYKLSCKGTSMMVELPSGKLDDIQLIDKTGELVAVQQAPKRCGYRLQQAGGIFLSVPYSACDVKVLGNHYVLLVAYKSARGGQKRIEVRCPVRKPSHLGNGVSCQEDCMSIDLPAGPAEQVKVVDQFHNPVSVKQSPRCGYNLSLEVGKLHFSASYKACHVKIQNGNYILTVLYTTSTGRHEVQMTCPVHDLVFHQGCSLPRKKQVQCGPVGISPSACRLKGCCVDAKSSHCFYPMDTCTADGHFVFAVYRTSSKPEIDPGSLYVSSNSSCAPVVCTPDFAIFKLPLTGCGTHKFVIGQTSVYLADVFGRFAKNSQMYGQILRHAPYRYQVECRYSKGSTASAGYMVVNTPTVPSIVSSGTMEVALRIAKDDSYTTFFPETQVPLRLLLGSQIYLDVKISHPPSRDVVLLVHYCIAYPRSSENVWVLVYNGCPNPLDYGTTLHLQDHDQQAVPKHSRRFAITTFQFLDAKKENLLDEEIYFMCSTEVCSPEHQRCIEGCFDGRPISAPHSNWGKLCAGKSCSKRPHHVKRAVADNVNLIFLRDAPYQQTENWTITFPLAVAGLLMSIIVLLCFGKSLVSNMLKTK</sequence>
<dbReference type="InterPro" id="IPR001507">
    <property type="entry name" value="ZP_dom"/>
</dbReference>
<organism evidence="19 20">
    <name type="scientific">Polypterus senegalus</name>
    <name type="common">Senegal bichir</name>
    <dbReference type="NCBI Taxonomy" id="55291"/>
    <lineage>
        <taxon>Eukaryota</taxon>
        <taxon>Metazoa</taxon>
        <taxon>Chordata</taxon>
        <taxon>Craniata</taxon>
        <taxon>Vertebrata</taxon>
        <taxon>Euteleostomi</taxon>
        <taxon>Actinopterygii</taxon>
        <taxon>Polypteriformes</taxon>
        <taxon>Polypteridae</taxon>
        <taxon>Polypterus</taxon>
    </lineage>
</organism>
<feature type="non-terminal residue" evidence="19">
    <location>
        <position position="1618"/>
    </location>
</feature>
<evidence type="ECO:0000256" key="12">
    <source>
        <dbReference type="ARBA" id="ARBA00023279"/>
    </source>
</evidence>
<keyword evidence="9 15" id="KW-0472">Membrane</keyword>
<comment type="subcellular location">
    <subcellularLocation>
        <location evidence="1">Cell membrane</location>
        <topology evidence="1">Single-pass type I membrane protein</topology>
    </subcellularLocation>
    <subcellularLocation>
        <location evidence="13">Zona pellucida</location>
    </subcellularLocation>
</comment>
<dbReference type="InterPro" id="IPR044913">
    <property type="entry name" value="P_trefoil_dom_sf"/>
</dbReference>
<evidence type="ECO:0000256" key="7">
    <source>
        <dbReference type="ARBA" id="ARBA00022729"/>
    </source>
</evidence>
<keyword evidence="4" id="KW-0272">Extracellular matrix</keyword>
<evidence type="ECO:0000256" key="3">
    <source>
        <dbReference type="ARBA" id="ARBA00022525"/>
    </source>
</evidence>
<reference evidence="19" key="1">
    <citation type="journal article" date="2021" name="Cell">
        <title>Tracing the genetic footprints of vertebrate landing in non-teleost ray-finned fishes.</title>
        <authorList>
            <person name="Bi X."/>
            <person name="Wang K."/>
            <person name="Yang L."/>
            <person name="Pan H."/>
            <person name="Jiang H."/>
            <person name="Wei Q."/>
            <person name="Fang M."/>
            <person name="Yu H."/>
            <person name="Zhu C."/>
            <person name="Cai Y."/>
            <person name="He Y."/>
            <person name="Gan X."/>
            <person name="Zeng H."/>
            <person name="Yu D."/>
            <person name="Zhu Y."/>
            <person name="Jiang H."/>
            <person name="Qiu Q."/>
            <person name="Yang H."/>
            <person name="Zhang Y.E."/>
            <person name="Wang W."/>
            <person name="Zhu M."/>
            <person name="He S."/>
            <person name="Zhang G."/>
        </authorList>
    </citation>
    <scope>NUCLEOTIDE SEQUENCE</scope>
    <source>
        <strain evidence="19">Bchr_001</strain>
    </source>
</reference>
<dbReference type="Pfam" id="PF22821">
    <property type="entry name" value="ZP1_ZP4_Ig-like"/>
    <property type="match status" value="4"/>
</dbReference>
<comment type="caution">
    <text evidence="14">Lacks conserved residue(s) required for the propagation of feature annotation.</text>
</comment>
<keyword evidence="12" id="KW-0278">Fertilization</keyword>
<evidence type="ECO:0000259" key="17">
    <source>
        <dbReference type="PROSITE" id="PS51034"/>
    </source>
</evidence>
<dbReference type="PROSITE" id="PS51448">
    <property type="entry name" value="P_TREFOIL_2"/>
    <property type="match status" value="1"/>
</dbReference>
<dbReference type="Gene3D" id="2.60.40.4100">
    <property type="entry name" value="Zona pellucida, ZP-C domain"/>
    <property type="match status" value="1"/>
</dbReference>
<keyword evidence="7 16" id="KW-0732">Signal</keyword>
<dbReference type="EMBL" id="JAAWVN010009002">
    <property type="protein sequence ID" value="MBN3290647.1"/>
    <property type="molecule type" value="Genomic_DNA"/>
</dbReference>
<keyword evidence="20" id="KW-1185">Reference proteome</keyword>
<feature type="non-terminal residue" evidence="19">
    <location>
        <position position="1"/>
    </location>
</feature>
<evidence type="ECO:0000256" key="16">
    <source>
        <dbReference type="SAM" id="SignalP"/>
    </source>
</evidence>
<feature type="chain" id="PRO_5045795064" evidence="16">
    <location>
        <begin position="20"/>
        <end position="1618"/>
    </location>
</feature>
<dbReference type="PANTHER" id="PTHR23343">
    <property type="entry name" value="ZONA PELLUCIDA SPERM-BINDING PROTEIN"/>
    <property type="match status" value="1"/>
</dbReference>
<evidence type="ECO:0000313" key="20">
    <source>
        <dbReference type="Proteomes" id="UP001166052"/>
    </source>
</evidence>
<dbReference type="InterPro" id="IPR051148">
    <property type="entry name" value="Zona_Pellucida_Domain_gp"/>
</dbReference>
<evidence type="ECO:0000256" key="6">
    <source>
        <dbReference type="ARBA" id="ARBA00022692"/>
    </source>
</evidence>
<dbReference type="SMART" id="SM00018">
    <property type="entry name" value="PD"/>
    <property type="match status" value="1"/>
</dbReference>
<dbReference type="Pfam" id="PF00100">
    <property type="entry name" value="Zona_pellucida"/>
    <property type="match status" value="1"/>
</dbReference>
<keyword evidence="10 14" id="KW-1015">Disulfide bond</keyword>
<evidence type="ECO:0000256" key="9">
    <source>
        <dbReference type="ARBA" id="ARBA00023136"/>
    </source>
</evidence>
<keyword evidence="5" id="KW-0165">Cleavage on pair of basic residues</keyword>
<dbReference type="InterPro" id="IPR000519">
    <property type="entry name" value="P_trefoil_dom"/>
</dbReference>
<evidence type="ECO:0000256" key="13">
    <source>
        <dbReference type="ARBA" id="ARBA00024183"/>
    </source>
</evidence>
<evidence type="ECO:0000256" key="1">
    <source>
        <dbReference type="ARBA" id="ARBA00004251"/>
    </source>
</evidence>
<feature type="domain" description="P-type" evidence="18">
    <location>
        <begin position="1229"/>
        <end position="1269"/>
    </location>
</feature>
<keyword evidence="6 15" id="KW-0812">Transmembrane</keyword>